<keyword evidence="3" id="KW-0489">Methyltransferase</keyword>
<evidence type="ECO:0000256" key="6">
    <source>
        <dbReference type="ARBA" id="ARBA00022954"/>
    </source>
</evidence>
<accession>A0ABV0Q2G7</accession>
<proteinExistence type="predicted"/>
<name>A0ABV0Q2G7_9TELE</name>
<dbReference type="Proteomes" id="UP001476798">
    <property type="component" value="Unassembled WGS sequence"/>
</dbReference>
<comment type="caution">
    <text evidence="8">The sequence shown here is derived from an EMBL/GenBank/DDBJ whole genome shotgun (WGS) entry which is preliminary data.</text>
</comment>
<evidence type="ECO:0000313" key="8">
    <source>
        <dbReference type="EMBL" id="MEQ2189652.1"/>
    </source>
</evidence>
<keyword evidence="6" id="KW-0290">Folate-binding</keyword>
<evidence type="ECO:0000256" key="1">
    <source>
        <dbReference type="ARBA" id="ARBA00011999"/>
    </source>
</evidence>
<evidence type="ECO:0000256" key="7">
    <source>
        <dbReference type="ARBA" id="ARBA00048261"/>
    </source>
</evidence>
<keyword evidence="5" id="KW-0949">S-adenosyl-L-methionine</keyword>
<evidence type="ECO:0000256" key="3">
    <source>
        <dbReference type="ARBA" id="ARBA00022603"/>
    </source>
</evidence>
<dbReference type="InterPro" id="IPR029063">
    <property type="entry name" value="SAM-dependent_MTases_sf"/>
</dbReference>
<evidence type="ECO:0000256" key="2">
    <source>
        <dbReference type="ARBA" id="ARBA00019972"/>
    </source>
</evidence>
<evidence type="ECO:0000313" key="9">
    <source>
        <dbReference type="Proteomes" id="UP001476798"/>
    </source>
</evidence>
<dbReference type="EMBL" id="JAHRIO010093556">
    <property type="protein sequence ID" value="MEQ2189652.1"/>
    <property type="molecule type" value="Genomic_DNA"/>
</dbReference>
<evidence type="ECO:0000256" key="5">
    <source>
        <dbReference type="ARBA" id="ARBA00022691"/>
    </source>
</evidence>
<dbReference type="InterPro" id="IPR014369">
    <property type="entry name" value="Gly/Sar_N_MeTrfase"/>
</dbReference>
<feature type="non-terminal residue" evidence="8">
    <location>
        <position position="1"/>
    </location>
</feature>
<dbReference type="Gene3D" id="3.40.50.150">
    <property type="entry name" value="Vaccinia Virus protein VP39"/>
    <property type="match status" value="1"/>
</dbReference>
<comment type="catalytic activity">
    <reaction evidence="7">
        <text>glycine + S-adenosyl-L-methionine = sarcosine + S-adenosyl-L-homocysteine + H(+)</text>
        <dbReference type="Rhea" id="RHEA:19937"/>
        <dbReference type="ChEBI" id="CHEBI:15378"/>
        <dbReference type="ChEBI" id="CHEBI:57305"/>
        <dbReference type="ChEBI" id="CHEBI:57433"/>
        <dbReference type="ChEBI" id="CHEBI:57856"/>
        <dbReference type="ChEBI" id="CHEBI:59789"/>
        <dbReference type="EC" id="2.1.1.20"/>
    </reaction>
    <physiologicalReaction direction="left-to-right" evidence="7">
        <dbReference type="Rhea" id="RHEA:19938"/>
    </physiologicalReaction>
</comment>
<dbReference type="EC" id="2.1.1.20" evidence="1"/>
<dbReference type="PANTHER" id="PTHR16458:SF2">
    <property type="entry name" value="GLYCINE N-METHYLTRANSFERASE"/>
    <property type="match status" value="1"/>
</dbReference>
<protein>
    <recommendedName>
        <fullName evidence="2">Glycine N-methyltransferase</fullName>
        <ecNumber evidence="1">2.1.1.20</ecNumber>
    </recommendedName>
</protein>
<organism evidence="8 9">
    <name type="scientific">Goodea atripinnis</name>
    <dbReference type="NCBI Taxonomy" id="208336"/>
    <lineage>
        <taxon>Eukaryota</taxon>
        <taxon>Metazoa</taxon>
        <taxon>Chordata</taxon>
        <taxon>Craniata</taxon>
        <taxon>Vertebrata</taxon>
        <taxon>Euteleostomi</taxon>
        <taxon>Actinopterygii</taxon>
        <taxon>Neopterygii</taxon>
        <taxon>Teleostei</taxon>
        <taxon>Neoteleostei</taxon>
        <taxon>Acanthomorphata</taxon>
        <taxon>Ovalentaria</taxon>
        <taxon>Atherinomorphae</taxon>
        <taxon>Cyprinodontiformes</taxon>
        <taxon>Goodeidae</taxon>
        <taxon>Goodea</taxon>
    </lineage>
</organism>
<evidence type="ECO:0000256" key="4">
    <source>
        <dbReference type="ARBA" id="ARBA00022679"/>
    </source>
</evidence>
<gene>
    <name evidence="8" type="ORF">GOODEAATRI_027452</name>
</gene>
<reference evidence="8 9" key="1">
    <citation type="submission" date="2021-06" db="EMBL/GenBank/DDBJ databases">
        <authorList>
            <person name="Palmer J.M."/>
        </authorList>
    </citation>
    <scope>NUCLEOTIDE SEQUENCE [LARGE SCALE GENOMIC DNA]</scope>
    <source>
        <strain evidence="8 9">GA_2019</strain>
        <tissue evidence="8">Muscle</tissue>
    </source>
</reference>
<sequence length="73" mass="8797">FSTHEHQICWYMVSSLSQFRLSYYPHRLENFTELLTDAFNNNMEHTVYGDFKAYRPDQAQAPCYFIHVCKRKA</sequence>
<keyword evidence="9" id="KW-1185">Reference proteome</keyword>
<dbReference type="PANTHER" id="PTHR16458">
    <property type="entry name" value="GLYCINE N-METHYLTRANSFERASE"/>
    <property type="match status" value="1"/>
</dbReference>
<keyword evidence="4" id="KW-0808">Transferase</keyword>